<keyword evidence="1" id="KW-1133">Transmembrane helix</keyword>
<keyword evidence="2" id="KW-0732">Signal</keyword>
<dbReference type="AlphaFoldDB" id="A0A5B9SUV3"/>
<keyword evidence="1" id="KW-0812">Transmembrane</keyword>
<accession>A0A5B9SUV3</accession>
<name>A0A5B9SUV3_ECOLX</name>
<feature type="transmembrane region" description="Helical" evidence="1">
    <location>
        <begin position="112"/>
        <end position="133"/>
    </location>
</feature>
<keyword evidence="1" id="KW-0472">Membrane</keyword>
<feature type="transmembrane region" description="Helical" evidence="1">
    <location>
        <begin position="145"/>
        <end position="163"/>
    </location>
</feature>
<reference evidence="3" key="1">
    <citation type="submission" date="2019-05" db="EMBL/GenBank/DDBJ databases">
        <title>Bacteriocin occurrence and activity in Escherichia coli isolated from bovines and wastewater.</title>
        <authorList>
            <person name="Cameron A."/>
            <person name="Zaheer R."/>
            <person name="Barbieri R."/>
            <person name="McAllister T.A."/>
        </authorList>
    </citation>
    <scope>NUCLEOTIDE SEQUENCE</scope>
    <source>
        <strain evidence="3">0638J</strain>
    </source>
</reference>
<sequence length="164" mass="17932">MPKALPVRILKTSATRAVAALPAIMASVLTKRGRQFSVRTALPNSVIQSARLVNFPAYPSPRLNLFRLDDISDSFTDSRAAAIAARSFALIFLLMSARYFSYVFNASSTLRIFFPLACPAISLANCSAFAPYFSETDFRNSVVKLIASFVAFSSSCFLFSSAIF</sequence>
<feature type="signal peptide" evidence="2">
    <location>
        <begin position="1"/>
        <end position="19"/>
    </location>
</feature>
<protein>
    <submittedName>
        <fullName evidence="3">Uncharacterized protein</fullName>
    </submittedName>
</protein>
<feature type="chain" id="PRO_5022872991" evidence="2">
    <location>
        <begin position="20"/>
        <end position="164"/>
    </location>
</feature>
<gene>
    <name evidence="3" type="ORF">EC0638J-ColB-ColM_00001</name>
</gene>
<proteinExistence type="predicted"/>
<evidence type="ECO:0000256" key="2">
    <source>
        <dbReference type="SAM" id="SignalP"/>
    </source>
</evidence>
<organism evidence="3">
    <name type="scientific">Escherichia coli</name>
    <dbReference type="NCBI Taxonomy" id="562"/>
    <lineage>
        <taxon>Bacteria</taxon>
        <taxon>Pseudomonadati</taxon>
        <taxon>Pseudomonadota</taxon>
        <taxon>Gammaproteobacteria</taxon>
        <taxon>Enterobacterales</taxon>
        <taxon>Enterobacteriaceae</taxon>
        <taxon>Escherichia</taxon>
    </lineage>
</organism>
<evidence type="ECO:0000313" key="3">
    <source>
        <dbReference type="EMBL" id="QEG95389.1"/>
    </source>
</evidence>
<feature type="transmembrane region" description="Helical" evidence="1">
    <location>
        <begin position="80"/>
        <end position="100"/>
    </location>
</feature>
<evidence type="ECO:0000256" key="1">
    <source>
        <dbReference type="SAM" id="Phobius"/>
    </source>
</evidence>
<dbReference type="EMBL" id="MK878517">
    <property type="protein sequence ID" value="QEG95389.1"/>
    <property type="molecule type" value="Genomic_DNA"/>
</dbReference>